<reference evidence="1" key="1">
    <citation type="submission" date="2018-11" db="EMBL/GenBank/DDBJ databases">
        <title>Genomics analysis of Putative Virulence Factors on Adhesion and Cytotoxicity for Cronobacter spp.</title>
        <authorList>
            <person name="Cui J."/>
        </authorList>
    </citation>
    <scope>NUCLEOTIDE SEQUENCE</scope>
    <source>
        <strain evidence="1">SD69</strain>
    </source>
</reference>
<evidence type="ECO:0000313" key="1">
    <source>
        <dbReference type="EMBL" id="NCH86441.1"/>
    </source>
</evidence>
<dbReference type="AlphaFoldDB" id="A0A9Q4XPZ9"/>
<name>A0A9Q4XPZ9_9ENTR</name>
<evidence type="ECO:0000313" key="2">
    <source>
        <dbReference type="Proteomes" id="UP000778262"/>
    </source>
</evidence>
<dbReference type="EMBL" id="RPBY01000001">
    <property type="protein sequence ID" value="NCH86441.1"/>
    <property type="molecule type" value="Genomic_DNA"/>
</dbReference>
<organism evidence="1 2">
    <name type="scientific">Cronobacter dublinensis</name>
    <dbReference type="NCBI Taxonomy" id="413497"/>
    <lineage>
        <taxon>Bacteria</taxon>
        <taxon>Pseudomonadati</taxon>
        <taxon>Pseudomonadota</taxon>
        <taxon>Gammaproteobacteria</taxon>
        <taxon>Enterobacterales</taxon>
        <taxon>Enterobacteriaceae</taxon>
        <taxon>Cronobacter</taxon>
    </lineage>
</organism>
<dbReference type="RefSeq" id="WP_161590327.1">
    <property type="nucleotide sequence ID" value="NZ_RPBY01000001.1"/>
</dbReference>
<gene>
    <name evidence="1" type="ORF">EHJ13_03060</name>
</gene>
<accession>A0A9Q4XPZ9</accession>
<sequence>MNRLTLKEQYRYANESTLATWAEHAGAGEIREERYYDPVKLALATGIKPPVSGAVSRLLDDLRRVAQDDPLADTLPVHGFHLTFLPLTLPLYDANEPLPAKVEQLTTLWAGFNARKIVIHDLRLVALPSQLLLAGIPEEHAVAMREAFCEQVLDSSWKDELLRRHRGGALPAPFWHSTLLRYGAAFLPQSLRAFFLERQDVNFGEVAGELTLARVNYNWTTSHPLAPY</sequence>
<protein>
    <submittedName>
        <fullName evidence="1">Uncharacterized protein</fullName>
    </submittedName>
</protein>
<dbReference type="Proteomes" id="UP000778262">
    <property type="component" value="Unassembled WGS sequence"/>
</dbReference>
<comment type="caution">
    <text evidence="1">The sequence shown here is derived from an EMBL/GenBank/DDBJ whole genome shotgun (WGS) entry which is preliminary data.</text>
</comment>
<proteinExistence type="predicted"/>